<reference evidence="3 4" key="1">
    <citation type="submission" date="2021-12" db="EMBL/GenBank/DDBJ databases">
        <title>Genome sequencing of bacteria with rrn-lacking chromosome and rrn-plasmid.</title>
        <authorList>
            <person name="Anda M."/>
            <person name="Iwasaki W."/>
        </authorList>
    </citation>
    <scope>NUCLEOTIDE SEQUENCE [LARGE SCALE GENOMIC DNA]</scope>
    <source>
        <strain evidence="3 4">NBRC 101262</strain>
    </source>
</reference>
<dbReference type="InterPro" id="IPR036291">
    <property type="entry name" value="NAD(P)-bd_dom_sf"/>
</dbReference>
<evidence type="ECO:0000256" key="1">
    <source>
        <dbReference type="ARBA" id="ARBA00007637"/>
    </source>
</evidence>
<evidence type="ECO:0000259" key="2">
    <source>
        <dbReference type="Pfam" id="PF01370"/>
    </source>
</evidence>
<proteinExistence type="inferred from homology"/>
<organism evidence="3 4">
    <name type="scientific">Persicobacter psychrovividus</name>
    <dbReference type="NCBI Taxonomy" id="387638"/>
    <lineage>
        <taxon>Bacteria</taxon>
        <taxon>Pseudomonadati</taxon>
        <taxon>Bacteroidota</taxon>
        <taxon>Cytophagia</taxon>
        <taxon>Cytophagales</taxon>
        <taxon>Persicobacteraceae</taxon>
        <taxon>Persicobacter</taxon>
    </lineage>
</organism>
<evidence type="ECO:0000313" key="4">
    <source>
        <dbReference type="Proteomes" id="UP001354989"/>
    </source>
</evidence>
<dbReference type="InterPro" id="IPR051225">
    <property type="entry name" value="NAD(P)_epim/dehydratase"/>
</dbReference>
<dbReference type="RefSeq" id="WP_332919833.1">
    <property type="nucleotide sequence ID" value="NZ_AP025292.1"/>
</dbReference>
<dbReference type="PANTHER" id="PTHR42687:SF1">
    <property type="entry name" value="L-THREONINE 3-DEHYDROGENASE, MITOCHONDRIAL"/>
    <property type="match status" value="1"/>
</dbReference>
<dbReference type="Proteomes" id="UP001354989">
    <property type="component" value="Chromosome"/>
</dbReference>
<dbReference type="Pfam" id="PF01370">
    <property type="entry name" value="Epimerase"/>
    <property type="match status" value="1"/>
</dbReference>
<accession>A0ABM7VAM9</accession>
<keyword evidence="4" id="KW-1185">Reference proteome</keyword>
<gene>
    <name evidence="3" type="primary">ltd</name>
    <name evidence="3" type="ORF">PEPS_02370</name>
</gene>
<sequence>MERVLVIGAFGQLGSELTDELRKLYGEDNVIASDITAARAQAARGPFEQLDILDRARLGEIVEKHKITQIYNLAAILSSIGESKPGVAWNVNMNGLVNVLELAREKGLNKIYWPSSIAVFGPDTPKVMTPQETVMNPSTMYGVNKLAGEKLCQYYFQKFGVDVRSVRYPGLVGYKAMPGGGTTDYAVDIYFKAKQGEEFTCFLDKGTVLPMMYMDDAIRGTIQLMESPAEKVKIRTSYNLAGMSFAPEEIGSSIQKIIPDFKMIYAPDHRQEIAESWPDSIDDQFAQAHWGWKPKFDLDAMSKDILENI</sequence>
<dbReference type="SUPFAM" id="SSF51735">
    <property type="entry name" value="NAD(P)-binding Rossmann-fold domains"/>
    <property type="match status" value="1"/>
</dbReference>
<comment type="similarity">
    <text evidence="1">Belongs to the NAD(P)-dependent epimerase/dehydratase family.</text>
</comment>
<evidence type="ECO:0000313" key="3">
    <source>
        <dbReference type="EMBL" id="BDC97956.1"/>
    </source>
</evidence>
<dbReference type="InterPro" id="IPR001509">
    <property type="entry name" value="Epimerase_deHydtase"/>
</dbReference>
<name>A0ABM7VAM9_9BACT</name>
<dbReference type="EMBL" id="AP025292">
    <property type="protein sequence ID" value="BDC97956.1"/>
    <property type="molecule type" value="Genomic_DNA"/>
</dbReference>
<protein>
    <submittedName>
        <fullName evidence="3">L-threonine 3-dehydrogenase</fullName>
    </submittedName>
</protein>
<dbReference type="PANTHER" id="PTHR42687">
    <property type="entry name" value="L-THREONINE 3-DEHYDROGENASE"/>
    <property type="match status" value="1"/>
</dbReference>
<feature type="domain" description="NAD-dependent epimerase/dehydratase" evidence="2">
    <location>
        <begin position="4"/>
        <end position="240"/>
    </location>
</feature>
<dbReference type="Gene3D" id="3.40.50.720">
    <property type="entry name" value="NAD(P)-binding Rossmann-like Domain"/>
    <property type="match status" value="1"/>
</dbReference>